<sequence length="141" mass="16455">MKKVIQILIICVSIILLGCTNKNQSVKNSNVNSSKINTELYYFGNKSDYIKKLTFFYGLNKQIVFYIDKFPYKQEFDLCKNSNSSCKSYFYLKEEKSSTTIYLPKVSITFPDRSKFDTYGTFLTNGMNIIERIKPIKILIE</sequence>
<comment type="caution">
    <text evidence="1">The sequence shown here is derived from an EMBL/GenBank/DDBJ whole genome shotgun (WGS) entry which is preliminary data.</text>
</comment>
<dbReference type="RefSeq" id="WP_066390280.1">
    <property type="nucleotide sequence ID" value="NZ_CP035926.1"/>
</dbReference>
<name>A0A1C7WPS3_9BACT</name>
<evidence type="ECO:0000313" key="1">
    <source>
        <dbReference type="EMBL" id="OCL95756.1"/>
    </source>
</evidence>
<keyword evidence="2" id="KW-1185">Reference proteome</keyword>
<reference evidence="1 2" key="1">
    <citation type="submission" date="2015-10" db="EMBL/GenBank/DDBJ databases">
        <authorList>
            <person name="Rovetto F.F."/>
            <person name="Cocolin L.L."/>
            <person name="Illeghems K.K."/>
            <person name="Van Nieuwerbuegh F.F."/>
            <person name="Houf K.K."/>
        </authorList>
    </citation>
    <scope>NUCLEOTIDE SEQUENCE [LARGE SCALE GENOMIC DNA]</scope>
    <source>
        <strain evidence="1 2">LMG 24486</strain>
    </source>
</reference>
<accession>A0A1C7WPS3</accession>
<organism evidence="1 2">
    <name type="scientific">Aliarcobacter thereius LMG 24486</name>
    <dbReference type="NCBI Taxonomy" id="1032240"/>
    <lineage>
        <taxon>Bacteria</taxon>
        <taxon>Pseudomonadati</taxon>
        <taxon>Campylobacterota</taxon>
        <taxon>Epsilonproteobacteria</taxon>
        <taxon>Campylobacterales</taxon>
        <taxon>Arcobacteraceae</taxon>
        <taxon>Aliarcobacter</taxon>
    </lineage>
</organism>
<dbReference type="PROSITE" id="PS51257">
    <property type="entry name" value="PROKAR_LIPOPROTEIN"/>
    <property type="match status" value="1"/>
</dbReference>
<dbReference type="EMBL" id="LLKQ01000001">
    <property type="protein sequence ID" value="OCL95756.1"/>
    <property type="molecule type" value="Genomic_DNA"/>
</dbReference>
<evidence type="ECO:0000313" key="2">
    <source>
        <dbReference type="Proteomes" id="UP000092987"/>
    </source>
</evidence>
<dbReference type="Proteomes" id="UP000092987">
    <property type="component" value="Unassembled WGS sequence"/>
</dbReference>
<protein>
    <recommendedName>
        <fullName evidence="3">Lipoprotein</fullName>
    </recommendedName>
</protein>
<proteinExistence type="predicted"/>
<gene>
    <name evidence="1" type="ORF">AA347_01236</name>
</gene>
<evidence type="ECO:0008006" key="3">
    <source>
        <dbReference type="Google" id="ProtNLM"/>
    </source>
</evidence>